<sequence>MYHRCEPLFPHKQKQRSCGSLHVAKHPRQKSWTTFMFIVMLASLYYSFQLTRAAIPYHRSIPTESLTSKDHPPEFTGLREWERNLPQHNLDLPFPEGEGGRFVFFANSKAHPVGWNNKLNDMLMNTWLAHESNRAYVFHDFVWTKSHYPRPSSAYRDWVPRTPLNAFISGPSAGGPWEVGDNAPRSVSEDWFNIVCPKSERRYINTRDLKPPLRSADGKVVFETWQKLLTDAPEKCVEITFDIWFWSGERSVSLWDAFKVSPVSRLLGTSRLVESAIERNRRLFFTAGHPPSIDPFDNVLSIHVRRGDFKEACLEHAAENSTFYNWNLLPFLPDKFYPPPARVDTVPDKSKILSENEKLYLARCLPSAVSIVQKVRAARKEYLNNPSFSAPDSFVNVDSRHSKRLLDVLYIMSNDGTEWLDDLKELLRKDGWGRIVTGRDLKLNAEQKDVGVAVDMDIGRRSAVFIGNGWSSFTSNVVHRRLVDGKAPISIRFW</sequence>
<dbReference type="EMBL" id="KN831776">
    <property type="protein sequence ID" value="KIM42996.1"/>
    <property type="molecule type" value="Genomic_DNA"/>
</dbReference>
<accession>A0A0C3CH97</accession>
<dbReference type="OrthoDB" id="2559662at2759"/>
<gene>
    <name evidence="1" type="ORF">M413DRAFT_443811</name>
</gene>
<dbReference type="CDD" id="cd11296">
    <property type="entry name" value="O-FucT_like"/>
    <property type="match status" value="1"/>
</dbReference>
<name>A0A0C3CH97_HEBCY</name>
<dbReference type="Proteomes" id="UP000053424">
    <property type="component" value="Unassembled WGS sequence"/>
</dbReference>
<reference evidence="1 2" key="1">
    <citation type="submission" date="2014-04" db="EMBL/GenBank/DDBJ databases">
        <authorList>
            <consortium name="DOE Joint Genome Institute"/>
            <person name="Kuo A."/>
            <person name="Gay G."/>
            <person name="Dore J."/>
            <person name="Kohler A."/>
            <person name="Nagy L.G."/>
            <person name="Floudas D."/>
            <person name="Copeland A."/>
            <person name="Barry K.W."/>
            <person name="Cichocki N."/>
            <person name="Veneault-Fourrey C."/>
            <person name="LaButti K."/>
            <person name="Lindquist E.A."/>
            <person name="Lipzen A."/>
            <person name="Lundell T."/>
            <person name="Morin E."/>
            <person name="Murat C."/>
            <person name="Sun H."/>
            <person name="Tunlid A."/>
            <person name="Henrissat B."/>
            <person name="Grigoriev I.V."/>
            <person name="Hibbett D.S."/>
            <person name="Martin F."/>
            <person name="Nordberg H.P."/>
            <person name="Cantor M.N."/>
            <person name="Hua S.X."/>
        </authorList>
    </citation>
    <scope>NUCLEOTIDE SEQUENCE [LARGE SCALE GENOMIC DNA]</scope>
    <source>
        <strain evidence="2">h7</strain>
    </source>
</reference>
<dbReference type="Gene3D" id="3.40.50.11350">
    <property type="match status" value="1"/>
</dbReference>
<dbReference type="AlphaFoldDB" id="A0A0C3CH97"/>
<proteinExistence type="predicted"/>
<keyword evidence="2" id="KW-1185">Reference proteome</keyword>
<protein>
    <submittedName>
        <fullName evidence="1">Uncharacterized protein</fullName>
    </submittedName>
</protein>
<evidence type="ECO:0000313" key="1">
    <source>
        <dbReference type="EMBL" id="KIM42996.1"/>
    </source>
</evidence>
<reference evidence="2" key="2">
    <citation type="submission" date="2015-01" db="EMBL/GenBank/DDBJ databases">
        <title>Evolutionary Origins and Diversification of the Mycorrhizal Mutualists.</title>
        <authorList>
            <consortium name="DOE Joint Genome Institute"/>
            <consortium name="Mycorrhizal Genomics Consortium"/>
            <person name="Kohler A."/>
            <person name="Kuo A."/>
            <person name="Nagy L.G."/>
            <person name="Floudas D."/>
            <person name="Copeland A."/>
            <person name="Barry K.W."/>
            <person name="Cichocki N."/>
            <person name="Veneault-Fourrey C."/>
            <person name="LaButti K."/>
            <person name="Lindquist E.A."/>
            <person name="Lipzen A."/>
            <person name="Lundell T."/>
            <person name="Morin E."/>
            <person name="Murat C."/>
            <person name="Riley R."/>
            <person name="Ohm R."/>
            <person name="Sun H."/>
            <person name="Tunlid A."/>
            <person name="Henrissat B."/>
            <person name="Grigoriev I.V."/>
            <person name="Hibbett D.S."/>
            <person name="Martin F."/>
        </authorList>
    </citation>
    <scope>NUCLEOTIDE SEQUENCE [LARGE SCALE GENOMIC DNA]</scope>
    <source>
        <strain evidence="2">h7</strain>
    </source>
</reference>
<dbReference type="HOGENOM" id="CLU_014826_0_0_1"/>
<evidence type="ECO:0000313" key="2">
    <source>
        <dbReference type="Proteomes" id="UP000053424"/>
    </source>
</evidence>
<organism evidence="1 2">
    <name type="scientific">Hebeloma cylindrosporum</name>
    <dbReference type="NCBI Taxonomy" id="76867"/>
    <lineage>
        <taxon>Eukaryota</taxon>
        <taxon>Fungi</taxon>
        <taxon>Dikarya</taxon>
        <taxon>Basidiomycota</taxon>
        <taxon>Agaricomycotina</taxon>
        <taxon>Agaricomycetes</taxon>
        <taxon>Agaricomycetidae</taxon>
        <taxon>Agaricales</taxon>
        <taxon>Agaricineae</taxon>
        <taxon>Hymenogastraceae</taxon>
        <taxon>Hebeloma</taxon>
    </lineage>
</organism>